<accession>A0ABW1B5Q4</accession>
<dbReference type="RefSeq" id="WP_272169651.1">
    <property type="nucleotide sequence ID" value="NZ_JAQOSL010000011.1"/>
</dbReference>
<keyword evidence="2" id="KW-1185">Reference proteome</keyword>
<comment type="caution">
    <text evidence="1">The sequence shown here is derived from an EMBL/GenBank/DDBJ whole genome shotgun (WGS) entry which is preliminary data.</text>
</comment>
<evidence type="ECO:0000313" key="2">
    <source>
        <dbReference type="Proteomes" id="UP001596112"/>
    </source>
</evidence>
<reference evidence="2" key="1">
    <citation type="journal article" date="2019" name="Int. J. Syst. Evol. Microbiol.">
        <title>The Global Catalogue of Microorganisms (GCM) 10K type strain sequencing project: providing services to taxonomists for standard genome sequencing and annotation.</title>
        <authorList>
            <consortium name="The Broad Institute Genomics Platform"/>
            <consortium name="The Broad Institute Genome Sequencing Center for Infectious Disease"/>
            <person name="Wu L."/>
            <person name="Ma J."/>
        </authorList>
    </citation>
    <scope>NUCLEOTIDE SEQUENCE [LARGE SCALE GENOMIC DNA]</scope>
    <source>
        <strain evidence="2">JCM 9918</strain>
    </source>
</reference>
<gene>
    <name evidence="1" type="ORF">ACFQGO_11470</name>
</gene>
<protein>
    <submittedName>
        <fullName evidence="1">Uncharacterized protein</fullName>
    </submittedName>
</protein>
<dbReference type="EMBL" id="JBHSNZ010000006">
    <property type="protein sequence ID" value="MFC5808121.1"/>
    <property type="molecule type" value="Genomic_DNA"/>
</dbReference>
<proteinExistence type="predicted"/>
<organism evidence="1 2">
    <name type="scientific">Streptomyces heilongjiangensis</name>
    <dbReference type="NCBI Taxonomy" id="945052"/>
    <lineage>
        <taxon>Bacteria</taxon>
        <taxon>Bacillati</taxon>
        <taxon>Actinomycetota</taxon>
        <taxon>Actinomycetes</taxon>
        <taxon>Kitasatosporales</taxon>
        <taxon>Streptomycetaceae</taxon>
        <taxon>Streptomyces</taxon>
    </lineage>
</organism>
<sequence>MSASAHAVARHVLGVRVDAPGAAAFLIRPRTGSLTYRVTGTAPGGRGRVRVEPFTDLTGTVLRIGPVGSGTTVIRK</sequence>
<dbReference type="Proteomes" id="UP001596112">
    <property type="component" value="Unassembled WGS sequence"/>
</dbReference>
<dbReference type="Gene3D" id="2.60.420.10">
    <property type="entry name" value="Maltose phosphorylase, domain 3"/>
    <property type="match status" value="1"/>
</dbReference>
<name>A0ABW1B5Q4_9ACTN</name>
<evidence type="ECO:0000313" key="1">
    <source>
        <dbReference type="EMBL" id="MFC5808121.1"/>
    </source>
</evidence>